<evidence type="ECO:0000259" key="3">
    <source>
        <dbReference type="Pfam" id="PF06744"/>
    </source>
</evidence>
<dbReference type="InterPro" id="IPR048677">
    <property type="entry name" value="TssM1_hel"/>
</dbReference>
<sequence length="1169" mass="125954">MSRLTAILLSRTVLGLVGAVIAAALIALLAPLAGLDMPWLAVAAAVPFPILAIVLFLLKRRDAKAEERMTAELTGGADAAHMAAVDQADEVAGLRKTFAESLALLKAGRKQRGLGDGYLYSTPWYVIIGPPGAGKTTALLKSGLNFPLADETGGKPLKGVGGTRQCDWWFADEAIFLDTAGRYTTQDSHETVDQTGWGAFLKLLKDARSRQPINGVLVAMAVPDLAAAGPEERAQHAAAIRRRLRELYETLKVKAPVYLLLTKADLIAGFNEFFHDLNRDERRQIVGVTLPAGESELGDAGMATLGSELDGIAGRLSGRAVDRIQQEHAQERRGAIFAFPSQFASLKEPLLDFVSAAFKANRYEPALRLRGIYFTSGTQEGTQIDRLIGGLAESFGLPAAPFRGGAVAAGQQRSYFLGGLLNDLVFREANMVGFDPAAERRRIWVPRIAYSLFGLVTTAATAAWVASYLGNAGLIDREQQAVDAYRPKAEALAAGTVADDDIRRVLPVLNELRALPAGHDTLALKQKLALDFGLYQGDKLEEAGDALYRRAVNGLLMPRLLVRVQRDLRDRLMADDAPAVEALLRLYLTLGGAGPVNGEEVKGWTVGWLRRVSPSPGEDETKAVLGHIDAGLSAPAGLPKANLDAELIRQAREVLARTPLAARAYAAVRDGEAARKLQDWRPSEQAGPEGDRVFRRSSGARFSDGVPGFYTLQGFTSVMLPGLPAAARSVRDLSWLLGPPRGEEAGPELETAALTLYLRDYAGRWDALLNDITLVPAANPQALAEEVNILSGRSSPLQKLLTAVANETTLQRVPEAPAGASPAVAAVAAAAADSGVAKLVTQMVDDRFRPLNDFTRNSGNARLEELLRQLEAVHAVLARLSLGSGSGQKLFDLAANGGGEVFQKLATDVGYFPQPVRRWTEELVEQGTARTLSGARSQINAEWQSTVVPWCRRALDNRYPFVKGASADVGMDDFARMFAPGGLIDAFFTNRLRPFVDTTKEPWRWQPSAADLGIPAAVLPAFQHAAAIRDAFFPDGGRAPSLRFELRPTYLGPGVEQVDLDIDGQRLTFARNATLAQGLQWPKPGGAGDLRVTFTGQPTEPPEMTQRSGSWAWFRTLDANRGRKGAVPDRIPLSFGAAGKSAGFDVRMTSAVNPFSIRDLKDFRCPDSL</sequence>
<dbReference type="OrthoDB" id="9758229at2"/>
<feature type="transmembrane region" description="Helical" evidence="2">
    <location>
        <begin position="12"/>
        <end position="33"/>
    </location>
</feature>
<feature type="domain" description="Type VI secretion system component TssM1 helical" evidence="6">
    <location>
        <begin position="937"/>
        <end position="1036"/>
    </location>
</feature>
<dbReference type="EMBL" id="FXAK01000005">
    <property type="protein sequence ID" value="SMF50881.1"/>
    <property type="molecule type" value="Genomic_DNA"/>
</dbReference>
<keyword evidence="2" id="KW-1133">Transmembrane helix</keyword>
<dbReference type="Pfam" id="PF14331">
    <property type="entry name" value="IcmF-related_N"/>
    <property type="match status" value="1"/>
</dbReference>
<accession>A0A1X7FEQ5</accession>
<feature type="domain" description="Type VI secretion system component TssM1 N-terminal" evidence="5">
    <location>
        <begin position="191"/>
        <end position="451"/>
    </location>
</feature>
<dbReference type="RefSeq" id="WP_085085999.1">
    <property type="nucleotide sequence ID" value="NZ_FXAK01000005.1"/>
</dbReference>
<dbReference type="InterPro" id="IPR053156">
    <property type="entry name" value="T6SS_TssM-like"/>
</dbReference>
<name>A0A1X7FEQ5_9PROT</name>
<dbReference type="Proteomes" id="UP000192936">
    <property type="component" value="Unassembled WGS sequence"/>
</dbReference>
<reference evidence="7 8" key="1">
    <citation type="submission" date="2017-04" db="EMBL/GenBank/DDBJ databases">
        <authorList>
            <person name="Afonso C.L."/>
            <person name="Miller P.J."/>
            <person name="Scott M.A."/>
            <person name="Spackman E."/>
            <person name="Goraichik I."/>
            <person name="Dimitrov K.M."/>
            <person name="Suarez D.L."/>
            <person name="Swayne D.E."/>
        </authorList>
    </citation>
    <scope>NUCLEOTIDE SEQUENCE [LARGE SCALE GENOMIC DNA]</scope>
    <source>
        <strain evidence="7 8">A2P</strain>
    </source>
</reference>
<dbReference type="PANTHER" id="PTHR36153">
    <property type="entry name" value="INNER MEMBRANE PROTEIN-RELATED"/>
    <property type="match status" value="1"/>
</dbReference>
<evidence type="ECO:0000259" key="4">
    <source>
        <dbReference type="Pfam" id="PF06761"/>
    </source>
</evidence>
<dbReference type="PANTHER" id="PTHR36153:SF1">
    <property type="entry name" value="TYPE VI SECRETION SYSTEM COMPONENT TSSM1"/>
    <property type="match status" value="1"/>
</dbReference>
<dbReference type="InterPro" id="IPR017731">
    <property type="entry name" value="TssM1-like"/>
</dbReference>
<dbReference type="InterPro" id="IPR025743">
    <property type="entry name" value="TssM1_N"/>
</dbReference>
<dbReference type="SUPFAM" id="SSF52540">
    <property type="entry name" value="P-loop containing nucleoside triphosphate hydrolases"/>
    <property type="match status" value="1"/>
</dbReference>
<feature type="transmembrane region" description="Helical" evidence="2">
    <location>
        <begin position="39"/>
        <end position="58"/>
    </location>
</feature>
<protein>
    <submittedName>
        <fullName evidence="7">Type VI secretion system protein ImpL</fullName>
    </submittedName>
</protein>
<evidence type="ECO:0000256" key="2">
    <source>
        <dbReference type="SAM" id="Phobius"/>
    </source>
</evidence>
<dbReference type="CDD" id="cd00882">
    <property type="entry name" value="Ras_like_GTPase"/>
    <property type="match status" value="1"/>
</dbReference>
<feature type="domain" description="Type VI secretion system IcmF C-terminal" evidence="3">
    <location>
        <begin position="1044"/>
        <end position="1149"/>
    </location>
</feature>
<evidence type="ECO:0000259" key="6">
    <source>
        <dbReference type="Pfam" id="PF21070"/>
    </source>
</evidence>
<keyword evidence="2" id="KW-0812">Transmembrane</keyword>
<dbReference type="InterPro" id="IPR009612">
    <property type="entry name" value="IcmF-rel"/>
</dbReference>
<dbReference type="AlphaFoldDB" id="A0A1X7FEQ5"/>
<feature type="region of interest" description="Disordered" evidence="1">
    <location>
        <begin position="676"/>
        <end position="699"/>
    </location>
</feature>
<proteinExistence type="predicted"/>
<keyword evidence="2" id="KW-0472">Membrane</keyword>
<evidence type="ECO:0000259" key="5">
    <source>
        <dbReference type="Pfam" id="PF14331"/>
    </source>
</evidence>
<feature type="transmembrane region" description="Helical" evidence="2">
    <location>
        <begin position="448"/>
        <end position="470"/>
    </location>
</feature>
<evidence type="ECO:0000256" key="1">
    <source>
        <dbReference type="SAM" id="MobiDB-lite"/>
    </source>
</evidence>
<dbReference type="InterPro" id="IPR010623">
    <property type="entry name" value="IcmF_C"/>
</dbReference>
<organism evidence="7 8">
    <name type="scientific">Azospirillum oryzae</name>
    <dbReference type="NCBI Taxonomy" id="286727"/>
    <lineage>
        <taxon>Bacteria</taxon>
        <taxon>Pseudomonadati</taxon>
        <taxon>Pseudomonadota</taxon>
        <taxon>Alphaproteobacteria</taxon>
        <taxon>Rhodospirillales</taxon>
        <taxon>Azospirillaceae</taxon>
        <taxon>Azospirillum</taxon>
    </lineage>
</organism>
<evidence type="ECO:0000313" key="8">
    <source>
        <dbReference type="Proteomes" id="UP000192936"/>
    </source>
</evidence>
<dbReference type="Pfam" id="PF06744">
    <property type="entry name" value="IcmF_C"/>
    <property type="match status" value="1"/>
</dbReference>
<gene>
    <name evidence="7" type="ORF">SAMN02982917_2658</name>
</gene>
<evidence type="ECO:0000313" key="7">
    <source>
        <dbReference type="EMBL" id="SMF50881.1"/>
    </source>
</evidence>
<feature type="domain" description="IcmF-related" evidence="4">
    <location>
        <begin position="506"/>
        <end position="809"/>
    </location>
</feature>
<dbReference type="Pfam" id="PF06761">
    <property type="entry name" value="IcmF-related"/>
    <property type="match status" value="1"/>
</dbReference>
<dbReference type="Pfam" id="PF21070">
    <property type="entry name" value="IcmF_helical"/>
    <property type="match status" value="1"/>
</dbReference>
<dbReference type="STRING" id="286727.SAMN02982917_2658"/>
<dbReference type="InterPro" id="IPR027417">
    <property type="entry name" value="P-loop_NTPase"/>
</dbReference>
<dbReference type="NCBIfam" id="TIGR03348">
    <property type="entry name" value="VI_IcmF"/>
    <property type="match status" value="1"/>
</dbReference>